<dbReference type="InterPro" id="IPR020103">
    <property type="entry name" value="PsdUridine_synth_cat_dom_sf"/>
</dbReference>
<name>A0A2X3B8W9_9HELI</name>
<accession>A0A2X3B8W9</accession>
<dbReference type="GO" id="GO:0016829">
    <property type="term" value="F:lyase activity"/>
    <property type="evidence" value="ECO:0007669"/>
    <property type="project" value="UniProtKB-KW"/>
</dbReference>
<protein>
    <recommendedName>
        <fullName evidence="4">Pseudouridine synthase</fullName>
        <ecNumber evidence="4">5.4.99.-</ecNumber>
    </recommendedName>
</protein>
<reference evidence="6 7" key="1">
    <citation type="submission" date="2018-06" db="EMBL/GenBank/DDBJ databases">
        <authorList>
            <consortium name="Pathogen Informatics"/>
            <person name="Doyle S."/>
        </authorList>
    </citation>
    <scope>NUCLEOTIDE SEQUENCE [LARGE SCALE GENOMIC DNA]</scope>
    <source>
        <strain evidence="6 7">NCTC13102</strain>
    </source>
</reference>
<dbReference type="Pfam" id="PF01479">
    <property type="entry name" value="S4"/>
    <property type="match status" value="1"/>
</dbReference>
<dbReference type="Pfam" id="PF00849">
    <property type="entry name" value="PseudoU_synth_2"/>
    <property type="match status" value="1"/>
</dbReference>
<dbReference type="Proteomes" id="UP000250166">
    <property type="component" value="Unassembled WGS sequence"/>
</dbReference>
<dbReference type="SUPFAM" id="SSF55120">
    <property type="entry name" value="Pseudouridine synthase"/>
    <property type="match status" value="1"/>
</dbReference>
<evidence type="ECO:0000313" key="6">
    <source>
        <dbReference type="EMBL" id="SQB98197.1"/>
    </source>
</evidence>
<dbReference type="CDD" id="cd00165">
    <property type="entry name" value="S4"/>
    <property type="match status" value="1"/>
</dbReference>
<proteinExistence type="inferred from homology"/>
<keyword evidence="3" id="KW-0694">RNA-binding</keyword>
<dbReference type="Gene3D" id="3.10.290.10">
    <property type="entry name" value="RNA-binding S4 domain"/>
    <property type="match status" value="1"/>
</dbReference>
<dbReference type="PANTHER" id="PTHR47683:SF2">
    <property type="entry name" value="RNA-BINDING S4 DOMAIN-CONTAINING PROTEIN"/>
    <property type="match status" value="1"/>
</dbReference>
<dbReference type="EC" id="5.4.99.-" evidence="4"/>
<dbReference type="AlphaFoldDB" id="A0A2X3B8W9"/>
<dbReference type="NCBIfam" id="TIGR00093">
    <property type="entry name" value="pseudouridine synthase"/>
    <property type="match status" value="1"/>
</dbReference>
<dbReference type="Gene3D" id="3.30.70.580">
    <property type="entry name" value="Pseudouridine synthase I, catalytic domain, N-terminal subdomain"/>
    <property type="match status" value="1"/>
</dbReference>
<feature type="domain" description="RNA-binding S4" evidence="5">
    <location>
        <begin position="1"/>
        <end position="59"/>
    </location>
</feature>
<sequence>MRLNVYISHHSAYSRREADELIKQGRVNIERQKANLGDSIDEGQRVFIDGKPLAKAKEEQYTAIVYHKPKGELVSKKDDRGRRVIYQSLGKKYNGFVPVGRLDFASEGLLILSDSKKVVHALMHSDLEREYIIKIDTFITQEMIESMQQGLSLKDTKNGAHKLSKITTMTIAPFVRYEILKNTPHHSRLKVTLTEGQNRELRRFFGHFKANVLDLRRVRYGWIHLNHLPVGKVRFLQRDEYKQLRVFLDSRI</sequence>
<evidence type="ECO:0000259" key="5">
    <source>
        <dbReference type="SMART" id="SM00363"/>
    </source>
</evidence>
<dbReference type="Gene3D" id="3.30.70.1560">
    <property type="entry name" value="Alpha-L RNA-binding motif"/>
    <property type="match status" value="1"/>
</dbReference>
<dbReference type="InterPro" id="IPR000748">
    <property type="entry name" value="PsdUridine_synth_RsuA/RluB/E/F"/>
</dbReference>
<dbReference type="EMBL" id="UAWL01000006">
    <property type="protein sequence ID" value="SQB98197.1"/>
    <property type="molecule type" value="Genomic_DNA"/>
</dbReference>
<dbReference type="RefSeq" id="WP_023945941.1">
    <property type="nucleotide sequence ID" value="NZ_JAERIV010000039.1"/>
</dbReference>
<dbReference type="GO" id="GO:0003723">
    <property type="term" value="F:RNA binding"/>
    <property type="evidence" value="ECO:0007669"/>
    <property type="project" value="UniProtKB-KW"/>
</dbReference>
<dbReference type="PROSITE" id="PS01149">
    <property type="entry name" value="PSI_RSU"/>
    <property type="match status" value="1"/>
</dbReference>
<dbReference type="InterPro" id="IPR042092">
    <property type="entry name" value="PsdUridine_s_RsuA/RluB/E/F_cat"/>
</dbReference>
<dbReference type="SUPFAM" id="SSF55174">
    <property type="entry name" value="Alpha-L RNA-binding motif"/>
    <property type="match status" value="1"/>
</dbReference>
<dbReference type="GO" id="GO:0120159">
    <property type="term" value="F:rRNA pseudouridine synthase activity"/>
    <property type="evidence" value="ECO:0007669"/>
    <property type="project" value="UniProtKB-ARBA"/>
</dbReference>
<keyword evidence="2 4" id="KW-0413">Isomerase</keyword>
<keyword evidence="6" id="KW-0456">Lyase</keyword>
<evidence type="ECO:0000313" key="7">
    <source>
        <dbReference type="Proteomes" id="UP000250166"/>
    </source>
</evidence>
<evidence type="ECO:0000256" key="2">
    <source>
        <dbReference type="ARBA" id="ARBA00023235"/>
    </source>
</evidence>
<comment type="similarity">
    <text evidence="1 4">Belongs to the pseudouridine synthase RsuA family.</text>
</comment>
<dbReference type="SMART" id="SM00363">
    <property type="entry name" value="S4"/>
    <property type="match status" value="1"/>
</dbReference>
<dbReference type="PANTHER" id="PTHR47683">
    <property type="entry name" value="PSEUDOURIDINE SYNTHASE FAMILY PROTEIN-RELATED"/>
    <property type="match status" value="1"/>
</dbReference>
<evidence type="ECO:0000256" key="1">
    <source>
        <dbReference type="ARBA" id="ARBA00008348"/>
    </source>
</evidence>
<dbReference type="InterPro" id="IPR020094">
    <property type="entry name" value="TruA/RsuA/RluB/E/F_N"/>
</dbReference>
<dbReference type="GO" id="GO:0000455">
    <property type="term" value="P:enzyme-directed rRNA pseudouridine synthesis"/>
    <property type="evidence" value="ECO:0007669"/>
    <property type="project" value="UniProtKB-ARBA"/>
</dbReference>
<evidence type="ECO:0000256" key="3">
    <source>
        <dbReference type="PROSITE-ProRule" id="PRU00182"/>
    </source>
</evidence>
<dbReference type="InterPro" id="IPR050343">
    <property type="entry name" value="RsuA_PseudoU_synthase"/>
</dbReference>
<organism evidence="6 7">
    <name type="scientific">Helicobacter fennelliae</name>
    <dbReference type="NCBI Taxonomy" id="215"/>
    <lineage>
        <taxon>Bacteria</taxon>
        <taxon>Pseudomonadati</taxon>
        <taxon>Campylobacterota</taxon>
        <taxon>Epsilonproteobacteria</taxon>
        <taxon>Campylobacterales</taxon>
        <taxon>Helicobacteraceae</taxon>
        <taxon>Helicobacter</taxon>
    </lineage>
</organism>
<dbReference type="InterPro" id="IPR002942">
    <property type="entry name" value="S4_RNA-bd"/>
</dbReference>
<evidence type="ECO:0000256" key="4">
    <source>
        <dbReference type="RuleBase" id="RU003887"/>
    </source>
</evidence>
<gene>
    <name evidence="6" type="primary">rluB</name>
    <name evidence="6" type="ORF">NCTC13102_00653</name>
</gene>
<dbReference type="InterPro" id="IPR018496">
    <property type="entry name" value="PsdUridine_synth_RsuA/RluB_CS"/>
</dbReference>
<dbReference type="InterPro" id="IPR036986">
    <property type="entry name" value="S4_RNA-bd_sf"/>
</dbReference>
<dbReference type="InterPro" id="IPR006145">
    <property type="entry name" value="PsdUridine_synth_RsuA/RluA"/>
</dbReference>
<dbReference type="PROSITE" id="PS50889">
    <property type="entry name" value="S4"/>
    <property type="match status" value="1"/>
</dbReference>